<evidence type="ECO:0000313" key="1">
    <source>
        <dbReference type="EMBL" id="MDT0622968.1"/>
    </source>
</evidence>
<dbReference type="Proteomes" id="UP001250662">
    <property type="component" value="Unassembled WGS sequence"/>
</dbReference>
<dbReference type="RefSeq" id="WP_311388560.1">
    <property type="nucleotide sequence ID" value="NZ_JAVRHU010000014.1"/>
</dbReference>
<dbReference type="EMBL" id="JAVRHU010000014">
    <property type="protein sequence ID" value="MDT0622968.1"/>
    <property type="molecule type" value="Genomic_DNA"/>
</dbReference>
<organism evidence="1 2">
    <name type="scientific">Croceitalea vernalis</name>
    <dbReference type="NCBI Taxonomy" id="3075599"/>
    <lineage>
        <taxon>Bacteria</taxon>
        <taxon>Pseudomonadati</taxon>
        <taxon>Bacteroidota</taxon>
        <taxon>Flavobacteriia</taxon>
        <taxon>Flavobacteriales</taxon>
        <taxon>Flavobacteriaceae</taxon>
        <taxon>Croceitalea</taxon>
    </lineage>
</organism>
<keyword evidence="2" id="KW-1185">Reference proteome</keyword>
<comment type="caution">
    <text evidence="1">The sequence shown here is derived from an EMBL/GenBank/DDBJ whole genome shotgun (WGS) entry which is preliminary data.</text>
</comment>
<protein>
    <submittedName>
        <fullName evidence="1">Uncharacterized protein</fullName>
    </submittedName>
</protein>
<sequence>FLLTLVLRLQNHSRDRCSTFSMNKLTIIFLLSIFGLAMGQESQIESKILSVKCDEKTDAYRLNTRITKDSIADGMRIIKFSVPATCCVDFGIKSVLVDNVVRMELKEDGMECDCICAYDFVIQFDSVLKSATRFFVKNKELKKNVPKLRPYEKRYFVFENDTTGFDDENGLRQGFMVLKRENDLKKIHWKDGKFIKLEITDKKGNVLKTETDEDKILDY</sequence>
<reference evidence="1 2" key="1">
    <citation type="submission" date="2023-09" db="EMBL/GenBank/DDBJ databases">
        <authorList>
            <person name="Rey-Velasco X."/>
        </authorList>
    </citation>
    <scope>NUCLEOTIDE SEQUENCE [LARGE SCALE GENOMIC DNA]</scope>
    <source>
        <strain evidence="1 2">P007</strain>
    </source>
</reference>
<proteinExistence type="predicted"/>
<accession>A0ABU3BLC0</accession>
<evidence type="ECO:0000313" key="2">
    <source>
        <dbReference type="Proteomes" id="UP001250662"/>
    </source>
</evidence>
<gene>
    <name evidence="1" type="ORF">RM520_15180</name>
</gene>
<name>A0ABU3BLC0_9FLAO</name>
<feature type="non-terminal residue" evidence="1">
    <location>
        <position position="1"/>
    </location>
</feature>